<dbReference type="AlphaFoldDB" id="A0AAW2GML6"/>
<sequence>MIDISFKWSRLEFFARASLSCLPVKKKKNNKKINTTERTWKTMWEWEGSSLPRRRSR</sequence>
<proteinExistence type="predicted"/>
<protein>
    <submittedName>
        <fullName evidence="1">Uncharacterized protein</fullName>
    </submittedName>
</protein>
<evidence type="ECO:0000313" key="2">
    <source>
        <dbReference type="Proteomes" id="UP001430953"/>
    </source>
</evidence>
<name>A0AAW2GML6_9HYME</name>
<reference evidence="1 2" key="1">
    <citation type="submission" date="2023-03" db="EMBL/GenBank/DDBJ databases">
        <title>High recombination rates correlate with genetic variation in Cardiocondyla obscurior ants.</title>
        <authorList>
            <person name="Errbii M."/>
        </authorList>
    </citation>
    <scope>NUCLEOTIDE SEQUENCE [LARGE SCALE GENOMIC DNA]</scope>
    <source>
        <strain evidence="1">Alpha-2009</strain>
        <tissue evidence="1">Whole body</tissue>
    </source>
</reference>
<accession>A0AAW2GML6</accession>
<gene>
    <name evidence="1" type="ORF">PUN28_003411</name>
</gene>
<dbReference type="Proteomes" id="UP001430953">
    <property type="component" value="Unassembled WGS sequence"/>
</dbReference>
<evidence type="ECO:0000313" key="1">
    <source>
        <dbReference type="EMBL" id="KAL0128144.1"/>
    </source>
</evidence>
<organism evidence="1 2">
    <name type="scientific">Cardiocondyla obscurior</name>
    <dbReference type="NCBI Taxonomy" id="286306"/>
    <lineage>
        <taxon>Eukaryota</taxon>
        <taxon>Metazoa</taxon>
        <taxon>Ecdysozoa</taxon>
        <taxon>Arthropoda</taxon>
        <taxon>Hexapoda</taxon>
        <taxon>Insecta</taxon>
        <taxon>Pterygota</taxon>
        <taxon>Neoptera</taxon>
        <taxon>Endopterygota</taxon>
        <taxon>Hymenoptera</taxon>
        <taxon>Apocrita</taxon>
        <taxon>Aculeata</taxon>
        <taxon>Formicoidea</taxon>
        <taxon>Formicidae</taxon>
        <taxon>Myrmicinae</taxon>
        <taxon>Cardiocondyla</taxon>
    </lineage>
</organism>
<comment type="caution">
    <text evidence="1">The sequence shown here is derived from an EMBL/GenBank/DDBJ whole genome shotgun (WGS) entry which is preliminary data.</text>
</comment>
<keyword evidence="2" id="KW-1185">Reference proteome</keyword>
<dbReference type="EMBL" id="JADYXP020000003">
    <property type="protein sequence ID" value="KAL0128144.1"/>
    <property type="molecule type" value="Genomic_DNA"/>
</dbReference>